<evidence type="ECO:0000256" key="1">
    <source>
        <dbReference type="SAM" id="Phobius"/>
    </source>
</evidence>
<evidence type="ECO:0000313" key="2">
    <source>
        <dbReference type="EMBL" id="CAI8594879.1"/>
    </source>
</evidence>
<keyword evidence="1" id="KW-0812">Transmembrane</keyword>
<protein>
    <recommendedName>
        <fullName evidence="4">Reticulon-like protein</fullName>
    </recommendedName>
</protein>
<dbReference type="EMBL" id="OX451735">
    <property type="protein sequence ID" value="CAI8594879.1"/>
    <property type="molecule type" value="Genomic_DNA"/>
</dbReference>
<dbReference type="Pfam" id="PF04842">
    <property type="entry name" value="DUF639"/>
    <property type="match status" value="1"/>
</dbReference>
<sequence>MYSVSVLDMVSNLGFVFGTSSNNSKESRRIAVGEITVGEMTSLERVVKESKNNYKKVVSAQATVDGVKVDGIDTNLAVMKELLYPLDELRKSLQSLAYWDDPLKSSGFCLFFGYIIWRGWLGYAAALFLVFLSIFMILTRCFNQGRPVTEIKVVAPPPMNTMEQLLAVQNAISQAEQLIQDGNIFLLKIRGLVFSIFPQATERMAFGLLTAALVLAFLPCKYVVLLLFLGIFTMYSPPRKASTEKWERRLKEWWFSIPAAPVKLERDKEDKKRK</sequence>
<dbReference type="PANTHER" id="PTHR31860:SF6">
    <property type="entry name" value="HEAT-INDUCIBLE TRANSCRIPTION REPRESSOR (DUF639)"/>
    <property type="match status" value="1"/>
</dbReference>
<keyword evidence="1" id="KW-1133">Transmembrane helix</keyword>
<reference evidence="2 3" key="1">
    <citation type="submission" date="2023-01" db="EMBL/GenBank/DDBJ databases">
        <authorList>
            <person name="Kreplak J."/>
        </authorList>
    </citation>
    <scope>NUCLEOTIDE SEQUENCE [LARGE SCALE GENOMIC DNA]</scope>
</reference>
<gene>
    <name evidence="2" type="ORF">VFH_I163280</name>
</gene>
<dbReference type="Proteomes" id="UP001157006">
    <property type="component" value="Chromosome 1S"/>
</dbReference>
<name>A0AAV0ZDC5_VICFA</name>
<dbReference type="InterPro" id="IPR006927">
    <property type="entry name" value="DUF639"/>
</dbReference>
<feature type="transmembrane region" description="Helical" evidence="1">
    <location>
        <begin position="120"/>
        <end position="138"/>
    </location>
</feature>
<keyword evidence="3" id="KW-1185">Reference proteome</keyword>
<accession>A0AAV0ZDC5</accession>
<evidence type="ECO:0008006" key="4">
    <source>
        <dbReference type="Google" id="ProtNLM"/>
    </source>
</evidence>
<keyword evidence="1" id="KW-0472">Membrane</keyword>
<dbReference type="AlphaFoldDB" id="A0AAV0ZDC5"/>
<evidence type="ECO:0000313" key="3">
    <source>
        <dbReference type="Proteomes" id="UP001157006"/>
    </source>
</evidence>
<dbReference type="PANTHER" id="PTHR31860">
    <property type="entry name" value="HEAT-INDUCIBLE TRANSCRIPTION REPRESSOR (DUF639)-RELATED"/>
    <property type="match status" value="1"/>
</dbReference>
<proteinExistence type="predicted"/>
<feature type="transmembrane region" description="Helical" evidence="1">
    <location>
        <begin position="204"/>
        <end position="232"/>
    </location>
</feature>
<organism evidence="2 3">
    <name type="scientific">Vicia faba</name>
    <name type="common">Broad bean</name>
    <name type="synonym">Faba vulgaris</name>
    <dbReference type="NCBI Taxonomy" id="3906"/>
    <lineage>
        <taxon>Eukaryota</taxon>
        <taxon>Viridiplantae</taxon>
        <taxon>Streptophyta</taxon>
        <taxon>Embryophyta</taxon>
        <taxon>Tracheophyta</taxon>
        <taxon>Spermatophyta</taxon>
        <taxon>Magnoliopsida</taxon>
        <taxon>eudicotyledons</taxon>
        <taxon>Gunneridae</taxon>
        <taxon>Pentapetalae</taxon>
        <taxon>rosids</taxon>
        <taxon>fabids</taxon>
        <taxon>Fabales</taxon>
        <taxon>Fabaceae</taxon>
        <taxon>Papilionoideae</taxon>
        <taxon>50 kb inversion clade</taxon>
        <taxon>NPAAA clade</taxon>
        <taxon>Hologalegina</taxon>
        <taxon>IRL clade</taxon>
        <taxon>Fabeae</taxon>
        <taxon>Vicia</taxon>
    </lineage>
</organism>